<gene>
    <name evidence="7" type="ORF">BC793_111179</name>
</gene>
<dbReference type="GO" id="GO:0005576">
    <property type="term" value="C:extracellular region"/>
    <property type="evidence" value="ECO:0007669"/>
    <property type="project" value="UniProtKB-SubCell"/>
</dbReference>
<keyword evidence="4" id="KW-0119">Carbohydrate metabolism</keyword>
<feature type="chain" id="PRO_5016292522" evidence="5">
    <location>
        <begin position="23"/>
        <end position="487"/>
    </location>
</feature>
<dbReference type="GO" id="GO:0030599">
    <property type="term" value="F:pectinesterase activity"/>
    <property type="evidence" value="ECO:0007669"/>
    <property type="project" value="InterPro"/>
</dbReference>
<evidence type="ECO:0000256" key="2">
    <source>
        <dbReference type="ARBA" id="ARBA00023085"/>
    </source>
</evidence>
<keyword evidence="4" id="KW-0624">Polysaccharide degradation</keyword>
<protein>
    <submittedName>
        <fullName evidence="7">Pectinesterase</fullName>
    </submittedName>
</protein>
<feature type="domain" description="Pectate lyase" evidence="6">
    <location>
        <begin position="45"/>
        <end position="260"/>
    </location>
</feature>
<dbReference type="GO" id="GO:0042545">
    <property type="term" value="P:cell wall modification"/>
    <property type="evidence" value="ECO:0007669"/>
    <property type="project" value="InterPro"/>
</dbReference>
<dbReference type="Pfam" id="PF00544">
    <property type="entry name" value="Pectate_lyase_4"/>
    <property type="match status" value="1"/>
</dbReference>
<dbReference type="Proteomes" id="UP000245697">
    <property type="component" value="Unassembled WGS sequence"/>
</dbReference>
<dbReference type="GO" id="GO:0030570">
    <property type="term" value="F:pectate lyase activity"/>
    <property type="evidence" value="ECO:0007669"/>
    <property type="project" value="InterPro"/>
</dbReference>
<dbReference type="OrthoDB" id="112037at2"/>
<evidence type="ECO:0000313" key="8">
    <source>
        <dbReference type="Proteomes" id="UP000245697"/>
    </source>
</evidence>
<feature type="signal peptide" evidence="5">
    <location>
        <begin position="1"/>
        <end position="22"/>
    </location>
</feature>
<dbReference type="Pfam" id="PF01095">
    <property type="entry name" value="Pectinesterase"/>
    <property type="match status" value="1"/>
</dbReference>
<keyword evidence="1" id="KW-0378">Hydrolase</keyword>
<dbReference type="InterPro" id="IPR045032">
    <property type="entry name" value="PEL"/>
</dbReference>
<reference evidence="7 8" key="1">
    <citation type="submission" date="2018-05" db="EMBL/GenBank/DDBJ databases">
        <title>Genomic Encyclopedia of Archaeal and Bacterial Type Strains, Phase II (KMG-II): from individual species to whole genera.</title>
        <authorList>
            <person name="Goeker M."/>
        </authorList>
    </citation>
    <scope>NUCLEOTIDE SEQUENCE [LARGE SCALE GENOMIC DNA]</scope>
    <source>
        <strain evidence="7 8">DSM 45184</strain>
    </source>
</reference>
<dbReference type="EMBL" id="QGGR01000011">
    <property type="protein sequence ID" value="PWK45205.1"/>
    <property type="molecule type" value="Genomic_DNA"/>
</dbReference>
<dbReference type="InterPro" id="IPR002022">
    <property type="entry name" value="Pec_lyase"/>
</dbReference>
<dbReference type="SUPFAM" id="SSF51126">
    <property type="entry name" value="Pectin lyase-like"/>
    <property type="match status" value="2"/>
</dbReference>
<keyword evidence="8" id="KW-1185">Reference proteome</keyword>
<dbReference type="InterPro" id="IPR012334">
    <property type="entry name" value="Pectin_lyas_fold"/>
</dbReference>
<evidence type="ECO:0000256" key="1">
    <source>
        <dbReference type="ARBA" id="ARBA00022801"/>
    </source>
</evidence>
<comment type="caution">
    <text evidence="7">The sequence shown here is derived from an EMBL/GenBank/DDBJ whole genome shotgun (WGS) entry which is preliminary data.</text>
</comment>
<dbReference type="InterPro" id="IPR000070">
    <property type="entry name" value="Pectinesterase_cat"/>
</dbReference>
<comment type="similarity">
    <text evidence="4">Belongs to the polysaccharide lyase 1 family.</text>
</comment>
<comment type="subcellular location">
    <subcellularLocation>
        <location evidence="4">Secreted</location>
    </subcellularLocation>
</comment>
<keyword evidence="3 4" id="KW-0456">Lyase</keyword>
<keyword evidence="4" id="KW-0964">Secreted</keyword>
<evidence type="ECO:0000259" key="6">
    <source>
        <dbReference type="SMART" id="SM00656"/>
    </source>
</evidence>
<dbReference type="InterPro" id="IPR006626">
    <property type="entry name" value="PbH1"/>
</dbReference>
<dbReference type="SMART" id="SM00656">
    <property type="entry name" value="Amb_all"/>
    <property type="match status" value="1"/>
</dbReference>
<dbReference type="GO" id="GO:0000272">
    <property type="term" value="P:polysaccharide catabolic process"/>
    <property type="evidence" value="ECO:0007669"/>
    <property type="project" value="UniProtKB-KW"/>
</dbReference>
<keyword evidence="2" id="KW-0063">Aspartyl esterase</keyword>
<dbReference type="InterPro" id="IPR011050">
    <property type="entry name" value="Pectin_lyase_fold/virulence"/>
</dbReference>
<evidence type="ECO:0000256" key="3">
    <source>
        <dbReference type="ARBA" id="ARBA00023239"/>
    </source>
</evidence>
<dbReference type="PANTHER" id="PTHR31683:SF18">
    <property type="entry name" value="PECTATE LYASE 21-RELATED"/>
    <property type="match status" value="1"/>
</dbReference>
<name>A0A316FAB2_9ACTN</name>
<evidence type="ECO:0000256" key="4">
    <source>
        <dbReference type="RuleBase" id="RU361173"/>
    </source>
</evidence>
<dbReference type="RefSeq" id="WP_146246429.1">
    <property type="nucleotide sequence ID" value="NZ_BONA01000061.1"/>
</dbReference>
<accession>A0A316FAB2</accession>
<dbReference type="SMART" id="SM00710">
    <property type="entry name" value="PbH1"/>
    <property type="match status" value="2"/>
</dbReference>
<organism evidence="7 8">
    <name type="scientific">Actinoplanes xinjiangensis</name>
    <dbReference type="NCBI Taxonomy" id="512350"/>
    <lineage>
        <taxon>Bacteria</taxon>
        <taxon>Bacillati</taxon>
        <taxon>Actinomycetota</taxon>
        <taxon>Actinomycetes</taxon>
        <taxon>Micromonosporales</taxon>
        <taxon>Micromonosporaceae</taxon>
        <taxon>Actinoplanes</taxon>
    </lineage>
</organism>
<evidence type="ECO:0000256" key="5">
    <source>
        <dbReference type="SAM" id="SignalP"/>
    </source>
</evidence>
<sequence>MRRPLAALVLGAALLTGPAAPAAATADPSWTDRATGFAADATGGAGGRTVRATTLAELRAWATAPGPLTVQIAGSIRVDPFGDMITVGDDKTIVGSGPGAELVGGGLFLNGAHNVVIRNLTIRDSYVPGDFDGKSADNDNDGIRLDTADLVWIDHVRVERVGDGGIDIRKDSDRVTLSWNVISDVNKALGVGWTANVVTRLTAHHNWIRNTVQRNWSLDNTAAAHLYNNYLSDVTQYGTMSRNNARVVVEDSVFEYVNDPLVAHGAAAQLVQRRNLFTGTAGRIDSAGTAFDPAAFYVYSPDPAATVKDLIRRYAGPRTPTARTPRTVTVALDGSGDYGSLLAALGATRDARGRVEIVVRPGVYREQVRIWPDQSNVTVRGDGDVLITYDTAASAAKFYGGVQGTAGAATLAVLGDQTVVQDIAVQATGAPAVRAAGDRVLLVGARLTGDYEAAGGRGHLRSCTVAGGVDGPGTTVVEATAITPAAP</sequence>
<keyword evidence="5" id="KW-0732">Signal</keyword>
<proteinExistence type="inferred from homology"/>
<dbReference type="AlphaFoldDB" id="A0A316FAB2"/>
<dbReference type="PANTHER" id="PTHR31683">
    <property type="entry name" value="PECTATE LYASE 18-RELATED"/>
    <property type="match status" value="1"/>
</dbReference>
<evidence type="ECO:0000313" key="7">
    <source>
        <dbReference type="EMBL" id="PWK45205.1"/>
    </source>
</evidence>
<dbReference type="Gene3D" id="2.160.20.10">
    <property type="entry name" value="Single-stranded right-handed beta-helix, Pectin lyase-like"/>
    <property type="match status" value="2"/>
</dbReference>